<dbReference type="InterPro" id="IPR004682">
    <property type="entry name" value="TRAP_DctP"/>
</dbReference>
<dbReference type="NCBIfam" id="NF037995">
    <property type="entry name" value="TRAP_S1"/>
    <property type="match status" value="1"/>
</dbReference>
<dbReference type="PIRSF" id="PIRSF006470">
    <property type="entry name" value="DctB"/>
    <property type="match status" value="1"/>
</dbReference>
<dbReference type="Pfam" id="PF03480">
    <property type="entry name" value="DctP"/>
    <property type="match status" value="1"/>
</dbReference>
<comment type="caution">
    <text evidence="5">The sequence shown here is derived from an EMBL/GenBank/DDBJ whole genome shotgun (WGS) entry which is preliminary data.</text>
</comment>
<dbReference type="GO" id="GO:0030288">
    <property type="term" value="C:outer membrane-bounded periplasmic space"/>
    <property type="evidence" value="ECO:0007669"/>
    <property type="project" value="InterPro"/>
</dbReference>
<evidence type="ECO:0000256" key="4">
    <source>
        <dbReference type="ARBA" id="ARBA00022729"/>
    </source>
</evidence>
<gene>
    <name evidence="5" type="ORF">GF339_20045</name>
</gene>
<sequence length="331" mass="36544">MMRRLSIGVAVVLVLMLIVSTGAFAQTKKVIKLSHSHQADFASEIHTAAWIFQKWIADNSDTLEVKIYAANALGEEREVYEGMQLGSGATCVISGTAILNNFTQKIGVLDLPFLWKGYDHVHKVLDGEAGDVLAQELEAAGFKVLAWMDSWGYRNVVTAEKEVTKPEDLEGLKIRTIQTPIYVAALNAMGANATPMAFGEVYTSMQTGVLDGFEHGAAVVKAQKLYEVSKYIALTRHLFGPLVFAYSLQEWEKLDEAEQAVILEAAKMARDVQRGLAPIREAEAFDFLKDQGMVINEIDTSTFREKAVTIQDEIALERDATELLGIIRSVE</sequence>
<dbReference type="InterPro" id="IPR038404">
    <property type="entry name" value="TRAP_DctP_sf"/>
</dbReference>
<evidence type="ECO:0000256" key="2">
    <source>
        <dbReference type="ARBA" id="ARBA00009023"/>
    </source>
</evidence>
<dbReference type="Proteomes" id="UP000649604">
    <property type="component" value="Unassembled WGS sequence"/>
</dbReference>
<name>A0A9D5JZZ8_9BACT</name>
<evidence type="ECO:0000313" key="6">
    <source>
        <dbReference type="Proteomes" id="UP000649604"/>
    </source>
</evidence>
<dbReference type="NCBIfam" id="TIGR00787">
    <property type="entry name" value="dctP"/>
    <property type="match status" value="1"/>
</dbReference>
<dbReference type="CDD" id="cd13603">
    <property type="entry name" value="PBP2_TRAP_Siap_TeaA_like"/>
    <property type="match status" value="1"/>
</dbReference>
<reference evidence="5" key="1">
    <citation type="submission" date="2019-11" db="EMBL/GenBank/DDBJ databases">
        <title>Microbial mats filling the niche in hypersaline microbial mats.</title>
        <authorList>
            <person name="Wong H.L."/>
            <person name="Macleod F.I."/>
            <person name="White R.A. III"/>
            <person name="Burns B.P."/>
        </authorList>
    </citation>
    <scope>NUCLEOTIDE SEQUENCE</scope>
    <source>
        <strain evidence="5">Rbin_158</strain>
    </source>
</reference>
<dbReference type="PANTHER" id="PTHR33376:SF4">
    <property type="entry name" value="SIALIC ACID-BINDING PERIPLASMIC PROTEIN SIAP"/>
    <property type="match status" value="1"/>
</dbReference>
<evidence type="ECO:0000256" key="1">
    <source>
        <dbReference type="ARBA" id="ARBA00004196"/>
    </source>
</evidence>
<comment type="subcellular location">
    <subcellularLocation>
        <location evidence="1">Cell envelope</location>
    </subcellularLocation>
</comment>
<dbReference type="EMBL" id="WJJP01000653">
    <property type="protein sequence ID" value="MBD3326887.1"/>
    <property type="molecule type" value="Genomic_DNA"/>
</dbReference>
<keyword evidence="3" id="KW-0813">Transport</keyword>
<organism evidence="5 6">
    <name type="scientific">candidate division KSB3 bacterium</name>
    <dbReference type="NCBI Taxonomy" id="2044937"/>
    <lineage>
        <taxon>Bacteria</taxon>
        <taxon>candidate division KSB3</taxon>
    </lineage>
</organism>
<comment type="similarity">
    <text evidence="2">Belongs to the bacterial solute-binding protein 7 family.</text>
</comment>
<accession>A0A9D5JZZ8</accession>
<proteinExistence type="inferred from homology"/>
<protein>
    <submittedName>
        <fullName evidence="5">DctP family TRAP transporter solute-binding subunit</fullName>
    </submittedName>
</protein>
<evidence type="ECO:0000256" key="3">
    <source>
        <dbReference type="ARBA" id="ARBA00022448"/>
    </source>
</evidence>
<dbReference type="InterPro" id="IPR018389">
    <property type="entry name" value="DctP_fam"/>
</dbReference>
<dbReference type="PANTHER" id="PTHR33376">
    <property type="match status" value="1"/>
</dbReference>
<dbReference type="AlphaFoldDB" id="A0A9D5JZZ8"/>
<keyword evidence="4" id="KW-0732">Signal</keyword>
<dbReference type="GO" id="GO:0055085">
    <property type="term" value="P:transmembrane transport"/>
    <property type="evidence" value="ECO:0007669"/>
    <property type="project" value="InterPro"/>
</dbReference>
<evidence type="ECO:0000313" key="5">
    <source>
        <dbReference type="EMBL" id="MBD3326887.1"/>
    </source>
</evidence>
<dbReference type="Gene3D" id="3.40.190.170">
    <property type="entry name" value="Bacterial extracellular solute-binding protein, family 7"/>
    <property type="match status" value="1"/>
</dbReference>